<feature type="region of interest" description="Disordered" evidence="1">
    <location>
        <begin position="1"/>
        <end position="26"/>
    </location>
</feature>
<comment type="caution">
    <text evidence="2">The sequence shown here is derived from an EMBL/GenBank/DDBJ whole genome shotgun (WGS) entry which is preliminary data.</text>
</comment>
<dbReference type="EMBL" id="SRLO01000608">
    <property type="protein sequence ID" value="TNN50707.1"/>
    <property type="molecule type" value="Genomic_DNA"/>
</dbReference>
<name>A0A4Z2GAT1_9TELE</name>
<sequence>MTTNPEIGCTLETTSRATAGSGPASQGGSMWGLCGVNMRVIYSPLFCPPCLVASDVLLLLSR</sequence>
<reference evidence="2 3" key="1">
    <citation type="submission" date="2019-03" db="EMBL/GenBank/DDBJ databases">
        <title>First draft genome of Liparis tanakae, snailfish: a comprehensive survey of snailfish specific genes.</title>
        <authorList>
            <person name="Kim W."/>
            <person name="Song I."/>
            <person name="Jeong J.-H."/>
            <person name="Kim D."/>
            <person name="Kim S."/>
            <person name="Ryu S."/>
            <person name="Song J.Y."/>
            <person name="Lee S.K."/>
        </authorList>
    </citation>
    <scope>NUCLEOTIDE SEQUENCE [LARGE SCALE GENOMIC DNA]</scope>
    <source>
        <tissue evidence="2">Muscle</tissue>
    </source>
</reference>
<accession>A0A4Z2GAT1</accession>
<evidence type="ECO:0000313" key="3">
    <source>
        <dbReference type="Proteomes" id="UP000314294"/>
    </source>
</evidence>
<proteinExistence type="predicted"/>
<dbReference type="Proteomes" id="UP000314294">
    <property type="component" value="Unassembled WGS sequence"/>
</dbReference>
<dbReference type="AlphaFoldDB" id="A0A4Z2GAT1"/>
<evidence type="ECO:0000313" key="2">
    <source>
        <dbReference type="EMBL" id="TNN50707.1"/>
    </source>
</evidence>
<organism evidence="2 3">
    <name type="scientific">Liparis tanakae</name>
    <name type="common">Tanaka's snailfish</name>
    <dbReference type="NCBI Taxonomy" id="230148"/>
    <lineage>
        <taxon>Eukaryota</taxon>
        <taxon>Metazoa</taxon>
        <taxon>Chordata</taxon>
        <taxon>Craniata</taxon>
        <taxon>Vertebrata</taxon>
        <taxon>Euteleostomi</taxon>
        <taxon>Actinopterygii</taxon>
        <taxon>Neopterygii</taxon>
        <taxon>Teleostei</taxon>
        <taxon>Neoteleostei</taxon>
        <taxon>Acanthomorphata</taxon>
        <taxon>Eupercaria</taxon>
        <taxon>Perciformes</taxon>
        <taxon>Cottioidei</taxon>
        <taxon>Cottales</taxon>
        <taxon>Liparidae</taxon>
        <taxon>Liparis</taxon>
    </lineage>
</organism>
<gene>
    <name evidence="2" type="ORF">EYF80_039096</name>
</gene>
<evidence type="ECO:0000256" key="1">
    <source>
        <dbReference type="SAM" id="MobiDB-lite"/>
    </source>
</evidence>
<protein>
    <submittedName>
        <fullName evidence="2">Uncharacterized protein</fullName>
    </submittedName>
</protein>
<keyword evidence="3" id="KW-1185">Reference proteome</keyword>